<keyword evidence="2" id="KW-0238">DNA-binding</keyword>
<keyword evidence="7" id="KW-1185">Reference proteome</keyword>
<reference evidence="6 7" key="1">
    <citation type="journal article" date="2023" name="bioRxiv">
        <title>Genome report: Whole genome sequence and annotation of Penstemon davidsonii.</title>
        <authorList>
            <person name="Ostevik K.L."/>
            <person name="Alabady M."/>
            <person name="Zhang M."/>
            <person name="Rausher M.D."/>
        </authorList>
    </citation>
    <scope>NUCLEOTIDE SEQUENCE [LARGE SCALE GENOMIC DNA]</scope>
    <source>
        <strain evidence="6">DNT005</strain>
        <tissue evidence="6">Whole leaf</tissue>
    </source>
</reference>
<evidence type="ECO:0000256" key="4">
    <source>
        <dbReference type="ARBA" id="ARBA00023242"/>
    </source>
</evidence>
<evidence type="ECO:0000313" key="6">
    <source>
        <dbReference type="EMBL" id="KAK4483178.1"/>
    </source>
</evidence>
<dbReference type="PROSITE" id="PS51005">
    <property type="entry name" value="NAC"/>
    <property type="match status" value="1"/>
</dbReference>
<accession>A0ABR0D315</accession>
<dbReference type="EMBL" id="JAYDYQ010002534">
    <property type="protein sequence ID" value="KAK4483178.1"/>
    <property type="molecule type" value="Genomic_DNA"/>
</dbReference>
<evidence type="ECO:0000256" key="1">
    <source>
        <dbReference type="ARBA" id="ARBA00023015"/>
    </source>
</evidence>
<dbReference type="Gene3D" id="2.170.150.80">
    <property type="entry name" value="NAC domain"/>
    <property type="match status" value="1"/>
</dbReference>
<evidence type="ECO:0000259" key="5">
    <source>
        <dbReference type="PROSITE" id="PS51005"/>
    </source>
</evidence>
<comment type="caution">
    <text evidence="6">The sequence shown here is derived from an EMBL/GenBank/DDBJ whole genome shotgun (WGS) entry which is preliminary data.</text>
</comment>
<proteinExistence type="predicted"/>
<feature type="domain" description="NAC" evidence="5">
    <location>
        <begin position="60"/>
        <end position="217"/>
    </location>
</feature>
<dbReference type="InterPro" id="IPR044799">
    <property type="entry name" value="SOG1-like"/>
</dbReference>
<sequence length="378" mass="42527">TWLIDSRGFAKKVKNNGVSSGHEIKDCGANRQCPNCDYHIHNTDITTIYFFHLIQDWPGFPAGVKFDPSDVELLQHLAAKCGTGDLVPHVLIDEFIPTLDGGEGICYTHPENLPGAKKDGSSVHFFYKIVNAYASGKRKRRRIQDKESTIKARVRWHKTGKTKPLKEHGIHIGYKKIMVLYTTPKPDKCHWVMHQYHLGSNIDEREGEYVVSKIFYQPSKEAVEKTKTSLLISESNMGTVQVIPRPPTTNTPYTCREEKTQYSDCTGSDNYSVQSLVQNVKNLKEKFHPSCTSGSEYQMEYASCSAGESGALDLIEADFPNIDTRARFGDFKSNYASLIQVESNASFGIGDLDYLELDTPPDFQLSDLEFASQDSLFD</sequence>
<dbReference type="PANTHER" id="PTHR31079">
    <property type="entry name" value="NAC DOMAIN-CONTAINING PROTEIN 73"/>
    <property type="match status" value="1"/>
</dbReference>
<evidence type="ECO:0000256" key="2">
    <source>
        <dbReference type="ARBA" id="ARBA00023125"/>
    </source>
</evidence>
<dbReference type="SUPFAM" id="SSF101941">
    <property type="entry name" value="NAC domain"/>
    <property type="match status" value="1"/>
</dbReference>
<dbReference type="InterPro" id="IPR036093">
    <property type="entry name" value="NAC_dom_sf"/>
</dbReference>
<name>A0ABR0D315_9LAMI</name>
<organism evidence="6 7">
    <name type="scientific">Penstemon davidsonii</name>
    <dbReference type="NCBI Taxonomy" id="160366"/>
    <lineage>
        <taxon>Eukaryota</taxon>
        <taxon>Viridiplantae</taxon>
        <taxon>Streptophyta</taxon>
        <taxon>Embryophyta</taxon>
        <taxon>Tracheophyta</taxon>
        <taxon>Spermatophyta</taxon>
        <taxon>Magnoliopsida</taxon>
        <taxon>eudicotyledons</taxon>
        <taxon>Gunneridae</taxon>
        <taxon>Pentapetalae</taxon>
        <taxon>asterids</taxon>
        <taxon>lamiids</taxon>
        <taxon>Lamiales</taxon>
        <taxon>Plantaginaceae</taxon>
        <taxon>Cheloneae</taxon>
        <taxon>Penstemon</taxon>
    </lineage>
</organism>
<dbReference type="InterPro" id="IPR003441">
    <property type="entry name" value="NAC-dom"/>
</dbReference>
<gene>
    <name evidence="6" type="ORF">RD792_010358</name>
</gene>
<protein>
    <recommendedName>
        <fullName evidence="5">NAC domain-containing protein</fullName>
    </recommendedName>
</protein>
<keyword evidence="3" id="KW-0804">Transcription</keyword>
<dbReference type="Pfam" id="PF02365">
    <property type="entry name" value="NAM"/>
    <property type="match status" value="1"/>
</dbReference>
<feature type="non-terminal residue" evidence="6">
    <location>
        <position position="1"/>
    </location>
</feature>
<evidence type="ECO:0000256" key="3">
    <source>
        <dbReference type="ARBA" id="ARBA00023163"/>
    </source>
</evidence>
<keyword evidence="4" id="KW-0539">Nucleus</keyword>
<dbReference type="Proteomes" id="UP001291926">
    <property type="component" value="Unassembled WGS sequence"/>
</dbReference>
<dbReference type="PANTHER" id="PTHR31079:SF2">
    <property type="entry name" value="NAC DOMAIN CONTAINING PROTEIN 44-RELATED"/>
    <property type="match status" value="1"/>
</dbReference>
<keyword evidence="1" id="KW-0805">Transcription regulation</keyword>
<evidence type="ECO:0000313" key="7">
    <source>
        <dbReference type="Proteomes" id="UP001291926"/>
    </source>
</evidence>